<evidence type="ECO:0000313" key="5">
    <source>
        <dbReference type="RefSeq" id="XP_015272771.1"/>
    </source>
</evidence>
<dbReference type="InterPro" id="IPR058923">
    <property type="entry name" value="RCC1-like_dom"/>
</dbReference>
<dbReference type="InterPro" id="IPR009091">
    <property type="entry name" value="RCC1/BLIP-II"/>
</dbReference>
<organism evidence="4 5">
    <name type="scientific">Gekko japonicus</name>
    <name type="common">Schlegel's Japanese gecko</name>
    <dbReference type="NCBI Taxonomy" id="146911"/>
    <lineage>
        <taxon>Eukaryota</taxon>
        <taxon>Metazoa</taxon>
        <taxon>Chordata</taxon>
        <taxon>Craniata</taxon>
        <taxon>Vertebrata</taxon>
        <taxon>Euteleostomi</taxon>
        <taxon>Lepidosauria</taxon>
        <taxon>Squamata</taxon>
        <taxon>Bifurcata</taxon>
        <taxon>Gekkota</taxon>
        <taxon>Gekkonidae</taxon>
        <taxon>Gekkoninae</taxon>
        <taxon>Gekko</taxon>
    </lineage>
</organism>
<dbReference type="InterPro" id="IPR051625">
    <property type="entry name" value="Signaling_Regulatory_Domain"/>
</dbReference>
<dbReference type="GeneID" id="107115549"/>
<evidence type="ECO:0000313" key="4">
    <source>
        <dbReference type="Proteomes" id="UP000694871"/>
    </source>
</evidence>
<feature type="repeat" description="RCC1" evidence="2">
    <location>
        <begin position="10"/>
        <end position="63"/>
    </location>
</feature>
<feature type="repeat" description="RCC1" evidence="2">
    <location>
        <begin position="64"/>
        <end position="115"/>
    </location>
</feature>
<dbReference type="Pfam" id="PF25390">
    <property type="entry name" value="WD40_RLD"/>
    <property type="match status" value="1"/>
</dbReference>
<dbReference type="Gene3D" id="2.130.10.30">
    <property type="entry name" value="Regulator of chromosome condensation 1/beta-lactamase-inhibitor protein II"/>
    <property type="match status" value="2"/>
</dbReference>
<sequence>MEGLRGNWTQTLFVWGANNYGQLGLGHKQDVLLPQALKEFAGSQRTLRNVAGGGGHSAVITDTGELFLCGQNKNGQLGLNHIEDVIHFTLCPSLSGCPVVQVACGWDFTIILTESGHLLSCGSNSFGQLGVPHTLRGCSVPQKIESLKDNVVSVAAGLRHALAATENGSVFQWGTGMVSHAKRSCQGKTIPSFLRAKEPCRVTGLENIQVKNVTSGSYHAASLTAEGELYVWGSNKHKQLVSKDDFLLKPRKIEPHCFLDEKVRRVWNGWTHVVAQTETGKTFTWGRGDYGQLGRNGMLSEGQSRDEKRSTEFLFKEPLAVPVTVPSLTGASEGEPQC</sequence>
<dbReference type="Proteomes" id="UP000694871">
    <property type="component" value="Unplaced"/>
</dbReference>
<proteinExistence type="predicted"/>
<reference evidence="5" key="1">
    <citation type="submission" date="2025-08" db="UniProtKB">
        <authorList>
            <consortium name="RefSeq"/>
        </authorList>
    </citation>
    <scope>IDENTIFICATION</scope>
</reference>
<dbReference type="RefSeq" id="XP_015272771.1">
    <property type="nucleotide sequence ID" value="XM_015417285.1"/>
</dbReference>
<dbReference type="PROSITE" id="PS00626">
    <property type="entry name" value="RCC1_2"/>
    <property type="match status" value="2"/>
</dbReference>
<dbReference type="PANTHER" id="PTHR22872:SF2">
    <property type="entry name" value="INHIBITOR OF BRUTON TYROSINE KINASE"/>
    <property type="match status" value="1"/>
</dbReference>
<evidence type="ECO:0000256" key="2">
    <source>
        <dbReference type="PROSITE-ProRule" id="PRU00235"/>
    </source>
</evidence>
<dbReference type="SUPFAM" id="SSF50985">
    <property type="entry name" value="RCC1/BLIP-II"/>
    <property type="match status" value="1"/>
</dbReference>
<name>A0ABM1KGD4_GEKJA</name>
<dbReference type="PRINTS" id="PR00633">
    <property type="entry name" value="RCCNDNSATION"/>
</dbReference>
<feature type="repeat" description="RCC1" evidence="2">
    <location>
        <begin position="116"/>
        <end position="167"/>
    </location>
</feature>
<accession>A0ABM1KGD4</accession>
<feature type="repeat" description="RCC1" evidence="2">
    <location>
        <begin position="168"/>
        <end position="226"/>
    </location>
</feature>
<keyword evidence="1" id="KW-0677">Repeat</keyword>
<feature type="repeat" description="RCC1" evidence="2">
    <location>
        <begin position="280"/>
        <end position="338"/>
    </location>
</feature>
<dbReference type="PROSITE" id="PS50012">
    <property type="entry name" value="RCC1_3"/>
    <property type="match status" value="6"/>
</dbReference>
<dbReference type="InterPro" id="IPR000408">
    <property type="entry name" value="Reg_chr_condens"/>
</dbReference>
<feature type="domain" description="RCC1-like" evidence="3">
    <location>
        <begin position="12"/>
        <end position="330"/>
    </location>
</feature>
<gene>
    <name evidence="5" type="primary">SERGEF</name>
</gene>
<evidence type="ECO:0000259" key="3">
    <source>
        <dbReference type="Pfam" id="PF25390"/>
    </source>
</evidence>
<protein>
    <submittedName>
        <fullName evidence="5">Secretion-regulating guanine nucleotide exchange factor</fullName>
    </submittedName>
</protein>
<feature type="repeat" description="RCC1" evidence="2">
    <location>
        <begin position="227"/>
        <end position="279"/>
    </location>
</feature>
<evidence type="ECO:0000256" key="1">
    <source>
        <dbReference type="ARBA" id="ARBA00022737"/>
    </source>
</evidence>
<keyword evidence="4" id="KW-1185">Reference proteome</keyword>
<dbReference type="PANTHER" id="PTHR22872">
    <property type="entry name" value="BTK-BINDING PROTEIN-RELATED"/>
    <property type="match status" value="1"/>
</dbReference>